<dbReference type="InterPro" id="IPR018060">
    <property type="entry name" value="HTH_AraC"/>
</dbReference>
<dbReference type="PROSITE" id="PS01124">
    <property type="entry name" value="HTH_ARAC_FAMILY_2"/>
    <property type="match status" value="1"/>
</dbReference>
<dbReference type="Pfam" id="PF02311">
    <property type="entry name" value="AraC_binding"/>
    <property type="match status" value="1"/>
</dbReference>
<dbReference type="GO" id="GO:0043565">
    <property type="term" value="F:sequence-specific DNA binding"/>
    <property type="evidence" value="ECO:0007669"/>
    <property type="project" value="InterPro"/>
</dbReference>
<feature type="domain" description="HTH araC/xylS-type" evidence="4">
    <location>
        <begin position="211"/>
        <end position="309"/>
    </location>
</feature>
<keyword evidence="1" id="KW-0805">Transcription regulation</keyword>
<reference evidence="5 6" key="1">
    <citation type="submission" date="2018-10" db="EMBL/GenBank/DDBJ databases">
        <title>Genomic Encyclopedia of Type Strains, Phase IV (KMG-IV): sequencing the most valuable type-strain genomes for metagenomic binning, comparative biology and taxonomic classification.</title>
        <authorList>
            <person name="Goeker M."/>
        </authorList>
    </citation>
    <scope>NUCLEOTIDE SEQUENCE [LARGE SCALE GENOMIC DNA]</scope>
    <source>
        <strain evidence="5 6">DSM 25586</strain>
    </source>
</reference>
<gene>
    <name evidence="5" type="ORF">C8D78_3657</name>
</gene>
<dbReference type="InterPro" id="IPR014710">
    <property type="entry name" value="RmlC-like_jellyroll"/>
</dbReference>
<dbReference type="PANTHER" id="PTHR46796">
    <property type="entry name" value="HTH-TYPE TRANSCRIPTIONAL ACTIVATOR RHAS-RELATED"/>
    <property type="match status" value="1"/>
</dbReference>
<name>A0A495E745_9MICC</name>
<dbReference type="Pfam" id="PF12833">
    <property type="entry name" value="HTH_18"/>
    <property type="match status" value="1"/>
</dbReference>
<dbReference type="InterPro" id="IPR018062">
    <property type="entry name" value="HTH_AraC-typ_CS"/>
</dbReference>
<dbReference type="InterPro" id="IPR009057">
    <property type="entry name" value="Homeodomain-like_sf"/>
</dbReference>
<dbReference type="OrthoDB" id="9799345at2"/>
<organism evidence="5 6">
    <name type="scientific">Arthrobacter oryzae</name>
    <dbReference type="NCBI Taxonomy" id="409290"/>
    <lineage>
        <taxon>Bacteria</taxon>
        <taxon>Bacillati</taxon>
        <taxon>Actinomycetota</taxon>
        <taxon>Actinomycetes</taxon>
        <taxon>Micrococcales</taxon>
        <taxon>Micrococcaceae</taxon>
        <taxon>Arthrobacter</taxon>
    </lineage>
</organism>
<evidence type="ECO:0000256" key="3">
    <source>
        <dbReference type="ARBA" id="ARBA00023163"/>
    </source>
</evidence>
<accession>A0A495E745</accession>
<dbReference type="InterPro" id="IPR050204">
    <property type="entry name" value="AraC_XylS_family_regulators"/>
</dbReference>
<dbReference type="Gene3D" id="1.10.10.60">
    <property type="entry name" value="Homeodomain-like"/>
    <property type="match status" value="2"/>
</dbReference>
<sequence length="312" mass="34693">MSTAAPSSAGITGGAAARLAERLLGMRANREVIPEDPNHSVRWHEHDYPSPVARWNYHPEYELHLIRKGTGKFIVGDHIGTFEAGHVALVGPGLPHDWVSDLEPGEILHGRDALIQFDGKWVEQAASIIPEMAEVKPLLEQSSRGIEFLGRTAESAAASIDAMGKTTGLERLHHLFELLAILARAPQEERRYLADEWFRPQLDGQAAAVVDIVLEYVFSNHAGSVKMSEAAALVGMSEPTFSKYFKRATGQNFSDLVRKLRLAHARRLLEHSDKAVSDICYEVGFSNLSNFNRHFLNEAGETPRQFRQRVQA</sequence>
<evidence type="ECO:0000259" key="4">
    <source>
        <dbReference type="PROSITE" id="PS01124"/>
    </source>
</evidence>
<dbReference type="RefSeq" id="WP_120955249.1">
    <property type="nucleotide sequence ID" value="NZ_RBIR01000011.1"/>
</dbReference>
<protein>
    <submittedName>
        <fullName evidence="5">AraC family transcriptional regulator</fullName>
    </submittedName>
</protein>
<dbReference type="SUPFAM" id="SSF46689">
    <property type="entry name" value="Homeodomain-like"/>
    <property type="match status" value="2"/>
</dbReference>
<comment type="caution">
    <text evidence="5">The sequence shown here is derived from an EMBL/GenBank/DDBJ whole genome shotgun (WGS) entry which is preliminary data.</text>
</comment>
<dbReference type="InterPro" id="IPR011051">
    <property type="entry name" value="RmlC_Cupin_sf"/>
</dbReference>
<dbReference type="SMART" id="SM00342">
    <property type="entry name" value="HTH_ARAC"/>
    <property type="match status" value="1"/>
</dbReference>
<proteinExistence type="predicted"/>
<dbReference type="SUPFAM" id="SSF51182">
    <property type="entry name" value="RmlC-like cupins"/>
    <property type="match status" value="1"/>
</dbReference>
<evidence type="ECO:0000313" key="5">
    <source>
        <dbReference type="EMBL" id="RKR12750.1"/>
    </source>
</evidence>
<evidence type="ECO:0000256" key="1">
    <source>
        <dbReference type="ARBA" id="ARBA00023015"/>
    </source>
</evidence>
<evidence type="ECO:0000256" key="2">
    <source>
        <dbReference type="ARBA" id="ARBA00023125"/>
    </source>
</evidence>
<keyword evidence="2" id="KW-0238">DNA-binding</keyword>
<dbReference type="AlphaFoldDB" id="A0A495E745"/>
<dbReference type="CDD" id="cd06976">
    <property type="entry name" value="cupin_MtlR-like_N"/>
    <property type="match status" value="1"/>
</dbReference>
<dbReference type="Proteomes" id="UP000276055">
    <property type="component" value="Unassembled WGS sequence"/>
</dbReference>
<dbReference type="PROSITE" id="PS00041">
    <property type="entry name" value="HTH_ARAC_FAMILY_1"/>
    <property type="match status" value="1"/>
</dbReference>
<dbReference type="InterPro" id="IPR003313">
    <property type="entry name" value="AraC-bd"/>
</dbReference>
<dbReference type="EMBL" id="RBIR01000011">
    <property type="protein sequence ID" value="RKR12750.1"/>
    <property type="molecule type" value="Genomic_DNA"/>
</dbReference>
<evidence type="ECO:0000313" key="6">
    <source>
        <dbReference type="Proteomes" id="UP000276055"/>
    </source>
</evidence>
<dbReference type="GO" id="GO:0003700">
    <property type="term" value="F:DNA-binding transcription factor activity"/>
    <property type="evidence" value="ECO:0007669"/>
    <property type="project" value="InterPro"/>
</dbReference>
<keyword evidence="3" id="KW-0804">Transcription</keyword>
<dbReference type="Gene3D" id="2.60.120.10">
    <property type="entry name" value="Jelly Rolls"/>
    <property type="match status" value="1"/>
</dbReference>